<evidence type="ECO:0000313" key="6">
    <source>
        <dbReference type="Proteomes" id="UP000632377"/>
    </source>
</evidence>
<dbReference type="Pfam" id="PF00589">
    <property type="entry name" value="Phage_integrase"/>
    <property type="match status" value="1"/>
</dbReference>
<dbReference type="InterPro" id="IPR013762">
    <property type="entry name" value="Integrase-like_cat_sf"/>
</dbReference>
<dbReference type="InterPro" id="IPR050090">
    <property type="entry name" value="Tyrosine_recombinase_XerCD"/>
</dbReference>
<evidence type="ECO:0000256" key="3">
    <source>
        <dbReference type="ARBA" id="ARBA00023172"/>
    </source>
</evidence>
<evidence type="ECO:0000256" key="1">
    <source>
        <dbReference type="ARBA" id="ARBA00008857"/>
    </source>
</evidence>
<feature type="domain" description="Tyr recombinase" evidence="4">
    <location>
        <begin position="77"/>
        <end position="278"/>
    </location>
</feature>
<sequence>MIDTYIVPKIGAITLEKLKPLHIQNFYKSCIEEFGLSGTSALYCHRILHTALNQAVRWQLIKTNPTNMVDKPRKSKPEMKVLDTHEVDSLLNRIKDLSVYIPVFLAVTTGMRRGELCGLKWENVDLDEGVIYVKNQLQTIDNIKQIVPLKTAGSKRKVILLDYTISILKEYKDHQEENKKVYGDKYKTENFVLSHVDGTPFDPDYISRNFARWIHPISKELNMHKIRLHDLRHTHATLLLKAGANIKAVSERLRHTSVAMTLNTYSHLLPDMQKDAVRKLNDLFYKL</sequence>
<proteinExistence type="inferred from homology"/>
<dbReference type="InterPro" id="IPR011010">
    <property type="entry name" value="DNA_brk_join_enz"/>
</dbReference>
<keyword evidence="6" id="KW-1185">Reference proteome</keyword>
<dbReference type="InterPro" id="IPR010998">
    <property type="entry name" value="Integrase_recombinase_N"/>
</dbReference>
<protein>
    <submittedName>
        <fullName evidence="5">Site-specific integrase</fullName>
    </submittedName>
</protein>
<keyword evidence="3" id="KW-0233">DNA recombination</keyword>
<comment type="similarity">
    <text evidence="1">Belongs to the 'phage' integrase family.</text>
</comment>
<dbReference type="SUPFAM" id="SSF56349">
    <property type="entry name" value="DNA breaking-rejoining enzymes"/>
    <property type="match status" value="1"/>
</dbReference>
<comment type="caution">
    <text evidence="5">The sequence shown here is derived from an EMBL/GenBank/DDBJ whole genome shotgun (WGS) entry which is preliminary data.</text>
</comment>
<dbReference type="Proteomes" id="UP000632377">
    <property type="component" value="Unassembled WGS sequence"/>
</dbReference>
<dbReference type="PROSITE" id="PS51898">
    <property type="entry name" value="TYR_RECOMBINASE"/>
    <property type="match status" value="1"/>
</dbReference>
<accession>A0ABS1TDM4</accession>
<name>A0ABS1TDM4_9CLOT</name>
<evidence type="ECO:0000259" key="4">
    <source>
        <dbReference type="PROSITE" id="PS51898"/>
    </source>
</evidence>
<evidence type="ECO:0000256" key="2">
    <source>
        <dbReference type="ARBA" id="ARBA00023125"/>
    </source>
</evidence>
<keyword evidence="2" id="KW-0238">DNA-binding</keyword>
<dbReference type="CDD" id="cd01189">
    <property type="entry name" value="INT_ICEBs1_C_like"/>
    <property type="match status" value="1"/>
</dbReference>
<evidence type="ECO:0000313" key="5">
    <source>
        <dbReference type="EMBL" id="MBL4937473.1"/>
    </source>
</evidence>
<dbReference type="PANTHER" id="PTHR30349:SF64">
    <property type="entry name" value="PROPHAGE INTEGRASE INTD-RELATED"/>
    <property type="match status" value="1"/>
</dbReference>
<gene>
    <name evidence="5" type="ORF">JK636_17265</name>
</gene>
<dbReference type="PANTHER" id="PTHR30349">
    <property type="entry name" value="PHAGE INTEGRASE-RELATED"/>
    <property type="match status" value="1"/>
</dbReference>
<organism evidence="5 6">
    <name type="scientific">Clostridium rhizosphaerae</name>
    <dbReference type="NCBI Taxonomy" id="2803861"/>
    <lineage>
        <taxon>Bacteria</taxon>
        <taxon>Bacillati</taxon>
        <taxon>Bacillota</taxon>
        <taxon>Clostridia</taxon>
        <taxon>Eubacteriales</taxon>
        <taxon>Clostridiaceae</taxon>
        <taxon>Clostridium</taxon>
    </lineage>
</organism>
<reference evidence="5 6" key="1">
    <citation type="submission" date="2021-01" db="EMBL/GenBank/DDBJ databases">
        <title>Genome public.</title>
        <authorList>
            <person name="Liu C."/>
            <person name="Sun Q."/>
        </authorList>
    </citation>
    <scope>NUCLEOTIDE SEQUENCE [LARGE SCALE GENOMIC DNA]</scope>
    <source>
        <strain evidence="5 6">YIM B02515</strain>
    </source>
</reference>
<dbReference type="EMBL" id="JAESWC010000014">
    <property type="protein sequence ID" value="MBL4937473.1"/>
    <property type="molecule type" value="Genomic_DNA"/>
</dbReference>
<dbReference type="Gene3D" id="1.10.443.10">
    <property type="entry name" value="Intergrase catalytic core"/>
    <property type="match status" value="1"/>
</dbReference>
<dbReference type="InterPro" id="IPR002104">
    <property type="entry name" value="Integrase_catalytic"/>
</dbReference>
<dbReference type="Gene3D" id="1.10.150.130">
    <property type="match status" value="1"/>
</dbReference>